<evidence type="ECO:0000313" key="2">
    <source>
        <dbReference type="Proteomes" id="UP000261931"/>
    </source>
</evidence>
<dbReference type="Proteomes" id="UP000261931">
    <property type="component" value="Unassembled WGS sequence"/>
</dbReference>
<protein>
    <submittedName>
        <fullName evidence="1">Uncharacterized protein</fullName>
    </submittedName>
</protein>
<keyword evidence="2" id="KW-1185">Reference proteome</keyword>
<dbReference type="AlphaFoldDB" id="A0A372EML9"/>
<evidence type="ECO:0000313" key="1">
    <source>
        <dbReference type="EMBL" id="RFP80917.1"/>
    </source>
</evidence>
<sequence length="681" mass="75909">MIGTNPGPFSATPPTPKELRERYGLQSRLEAQAEWDPVAGTWTWARLICPEKHLTDDASRREEVLFYRDIGRLLKGPPPAPWGMVARVVVAAMKRHKWQPDSGLWLSWSLEASRHGDMQPAIQQLRLIESDWGTDEARHQWFLRLYDHIKSGMPWRDKLAVDKVVQAELNWALSAKNEWALCLLCAQRGDAAPLIDLLAQAQTTDLVDRERLGQLLALCQNPQCALTANALVRLIDAVQPHLGPHDGLRQDFKALREQRQWRQSRRAPLAGQALAALGAWFTLETTGDGTVVIRTSRAKAPAQKEDQERFEALLFSWMDVALQDKAHAWSDLLGIVNHLEGVWQLRIDRARLLDLCLAHARRAHTPKVLLDHLQSPWQDERPHEPALLAILGIASDGGLNEIIRAALIQRLWRWLHPTRNMALVDACVRAVLSLPPALRDNCIAGFEATYGGGSDMRRWFGHLAQLGEATPPDPATLLEAALPAVPQLPAQVPWPACRALCRVLLARAAPALWHVMQRDPKHGPATHRVFDALTRLATPTSGALALAIPQLFDLVRDLADALPSADRLPCLQGLFGASLEWQGAPALQAAWQGALQALTAYTTPLRDLPPPPETNQPMVDEAAVLFAHGFLCQLAARDQQEESRRHWLNALSLRFDRSITKSHAPDIARLIHTLFLPSPLH</sequence>
<organism evidence="1 2">
    <name type="scientific">Hydrogenophaga borbori</name>
    <dbReference type="NCBI Taxonomy" id="2294117"/>
    <lineage>
        <taxon>Bacteria</taxon>
        <taxon>Pseudomonadati</taxon>
        <taxon>Pseudomonadota</taxon>
        <taxon>Betaproteobacteria</taxon>
        <taxon>Burkholderiales</taxon>
        <taxon>Comamonadaceae</taxon>
        <taxon>Hydrogenophaga</taxon>
    </lineage>
</organism>
<name>A0A372EML9_9BURK</name>
<accession>A0A372EML9</accession>
<dbReference type="EMBL" id="QVLS01000002">
    <property type="protein sequence ID" value="RFP80917.1"/>
    <property type="molecule type" value="Genomic_DNA"/>
</dbReference>
<proteinExistence type="predicted"/>
<reference evidence="1 2" key="1">
    <citation type="submission" date="2018-08" db="EMBL/GenBank/DDBJ databases">
        <title>Hydrogenophaga sp. LA-38 isolated from sludge.</title>
        <authorList>
            <person name="Im W.-T."/>
        </authorList>
    </citation>
    <scope>NUCLEOTIDE SEQUENCE [LARGE SCALE GENOMIC DNA]</scope>
    <source>
        <strain evidence="1 2">LA-38</strain>
    </source>
</reference>
<comment type="caution">
    <text evidence="1">The sequence shown here is derived from an EMBL/GenBank/DDBJ whole genome shotgun (WGS) entry which is preliminary data.</text>
</comment>
<dbReference type="RefSeq" id="WP_116957659.1">
    <property type="nucleotide sequence ID" value="NZ_QVLS01000002.1"/>
</dbReference>
<gene>
    <name evidence="1" type="ORF">DY262_03825</name>
</gene>